<evidence type="ECO:0000256" key="1">
    <source>
        <dbReference type="ARBA" id="ARBA00004245"/>
    </source>
</evidence>
<dbReference type="GO" id="GO:0030833">
    <property type="term" value="P:regulation of actin filament polymerization"/>
    <property type="evidence" value="ECO:0007669"/>
    <property type="project" value="TreeGrafter"/>
</dbReference>
<keyword evidence="11" id="KW-1185">Reference proteome</keyword>
<sequence>MARIDKEACREAYDLVRDDNSDINWAIFKYEGTMIVPGGHGTDYEEFKSQCTDDTRVFGYIRFKTGDAMSKRVKFVLISWIGENVSGLQRAKISTDKTMVKAVCQ</sequence>
<reference evidence="10" key="1">
    <citation type="submission" date="2020-07" db="EMBL/GenBank/DDBJ databases">
        <title>Clarias magur genome sequencing, assembly and annotation.</title>
        <authorList>
            <person name="Kushwaha B."/>
            <person name="Kumar R."/>
            <person name="Das P."/>
            <person name="Joshi C.G."/>
            <person name="Kumar D."/>
            <person name="Nagpure N.S."/>
            <person name="Pandey M."/>
            <person name="Agarwal S."/>
            <person name="Srivastava S."/>
            <person name="Singh M."/>
            <person name="Sahoo L."/>
            <person name="Jayasankar P."/>
            <person name="Meher P.K."/>
            <person name="Koringa P.G."/>
            <person name="Iquebal M.A."/>
            <person name="Das S.P."/>
            <person name="Bit A."/>
            <person name="Patnaik S."/>
            <person name="Patel N."/>
            <person name="Shah T.M."/>
            <person name="Hinsu A."/>
            <person name="Jena J.K."/>
        </authorList>
    </citation>
    <scope>NUCLEOTIDE SEQUENCE</scope>
    <source>
        <strain evidence="10">CIFAMagur01</strain>
        <tissue evidence="10">Testis</tissue>
    </source>
</reference>
<proteinExistence type="inferred from homology"/>
<evidence type="ECO:0000313" key="10">
    <source>
        <dbReference type="EMBL" id="KAF5896096.1"/>
    </source>
</evidence>
<evidence type="ECO:0000256" key="5">
    <source>
        <dbReference type="ARBA" id="ARBA00038052"/>
    </source>
</evidence>
<organism evidence="10 11">
    <name type="scientific">Clarias magur</name>
    <name type="common">Asian catfish</name>
    <name type="synonym">Macropteronotus magur</name>
    <dbReference type="NCBI Taxonomy" id="1594786"/>
    <lineage>
        <taxon>Eukaryota</taxon>
        <taxon>Metazoa</taxon>
        <taxon>Chordata</taxon>
        <taxon>Craniata</taxon>
        <taxon>Vertebrata</taxon>
        <taxon>Euteleostomi</taxon>
        <taxon>Actinopterygii</taxon>
        <taxon>Neopterygii</taxon>
        <taxon>Teleostei</taxon>
        <taxon>Ostariophysi</taxon>
        <taxon>Siluriformes</taxon>
        <taxon>Clariidae</taxon>
        <taxon>Clarias</taxon>
    </lineage>
</organism>
<dbReference type="AlphaFoldDB" id="A0A8J4TEV4"/>
<dbReference type="PANTHER" id="PTHR10829">
    <property type="entry name" value="CORTACTIN AND DREBRIN"/>
    <property type="match status" value="1"/>
</dbReference>
<dbReference type="EMBL" id="QNUK01000292">
    <property type="protein sequence ID" value="KAF5896096.1"/>
    <property type="molecule type" value="Genomic_DNA"/>
</dbReference>
<comment type="caution">
    <text evidence="10">The sequence shown here is derived from an EMBL/GenBank/DDBJ whole genome shotgun (WGS) entry which is preliminary data.</text>
</comment>
<comment type="subunit">
    <text evidence="7">Interacts with 5-lipoxygenase (ALOX5/5LO) in a calcium-independent manner. Binds to F-actin with a stoichiometry of 1:2.</text>
</comment>
<dbReference type="GO" id="GO:0005884">
    <property type="term" value="C:actin filament"/>
    <property type="evidence" value="ECO:0007669"/>
    <property type="project" value="TreeGrafter"/>
</dbReference>
<evidence type="ECO:0000256" key="3">
    <source>
        <dbReference type="ARBA" id="ARBA00023203"/>
    </source>
</evidence>
<evidence type="ECO:0000256" key="8">
    <source>
        <dbReference type="ARBA" id="ARBA00068121"/>
    </source>
</evidence>
<protein>
    <recommendedName>
        <fullName evidence="8">Coactosin-like protein</fullName>
    </recommendedName>
</protein>
<dbReference type="PROSITE" id="PS51263">
    <property type="entry name" value="ADF_H"/>
    <property type="match status" value="1"/>
</dbReference>
<dbReference type="GO" id="GO:0030427">
    <property type="term" value="C:site of polarized growth"/>
    <property type="evidence" value="ECO:0007669"/>
    <property type="project" value="TreeGrafter"/>
</dbReference>
<keyword evidence="4" id="KW-0206">Cytoskeleton</keyword>
<evidence type="ECO:0000256" key="4">
    <source>
        <dbReference type="ARBA" id="ARBA00023212"/>
    </source>
</evidence>
<evidence type="ECO:0000256" key="6">
    <source>
        <dbReference type="ARBA" id="ARBA00058385"/>
    </source>
</evidence>
<dbReference type="CDD" id="cd11282">
    <property type="entry name" value="ADF_coactosin_like"/>
    <property type="match status" value="1"/>
</dbReference>
<feature type="non-terminal residue" evidence="10">
    <location>
        <position position="1"/>
    </location>
</feature>
<dbReference type="InterPro" id="IPR029006">
    <property type="entry name" value="ADF-H/Gelsolin-like_dom_sf"/>
</dbReference>
<dbReference type="GO" id="GO:0030864">
    <property type="term" value="C:cortical actin cytoskeleton"/>
    <property type="evidence" value="ECO:0007669"/>
    <property type="project" value="TreeGrafter"/>
</dbReference>
<feature type="domain" description="ADF-H" evidence="9">
    <location>
        <begin position="1"/>
        <end position="105"/>
    </location>
</feature>
<dbReference type="Pfam" id="PF00241">
    <property type="entry name" value="Cofilin_ADF"/>
    <property type="match status" value="1"/>
</dbReference>
<evidence type="ECO:0000259" key="9">
    <source>
        <dbReference type="PROSITE" id="PS51263"/>
    </source>
</evidence>
<evidence type="ECO:0000313" key="11">
    <source>
        <dbReference type="Proteomes" id="UP000727407"/>
    </source>
</evidence>
<dbReference type="GO" id="GO:0051015">
    <property type="term" value="F:actin filament binding"/>
    <property type="evidence" value="ECO:0007669"/>
    <property type="project" value="TreeGrafter"/>
</dbReference>
<name>A0A8J4TEV4_CLAMG</name>
<comment type="function">
    <text evidence="6">Binds to F-actin in a calcium-independent manner. Has no direct effect on actin depolymerization. Acts as a chaperone for ALOX5 (5LO), influencing both its stability and activity in leukotrienes synthesis.</text>
</comment>
<comment type="similarity">
    <text evidence="5">Belongs to the actin-binding proteins ADF family. Coactosin subfamily.</text>
</comment>
<dbReference type="Proteomes" id="UP000727407">
    <property type="component" value="Unassembled WGS sequence"/>
</dbReference>
<accession>A0A8J4TEV4</accession>
<gene>
    <name evidence="10" type="primary">cotl1</name>
    <name evidence="10" type="ORF">DAT39_014197</name>
</gene>
<dbReference type="FunFam" id="3.40.20.10:FF:000018">
    <property type="entry name" value="Coactosin-like 1"/>
    <property type="match status" value="1"/>
</dbReference>
<dbReference type="OrthoDB" id="20822at2759"/>
<evidence type="ECO:0000256" key="7">
    <source>
        <dbReference type="ARBA" id="ARBA00062335"/>
    </source>
</evidence>
<keyword evidence="2" id="KW-0963">Cytoplasm</keyword>
<dbReference type="SUPFAM" id="SSF55753">
    <property type="entry name" value="Actin depolymerizing proteins"/>
    <property type="match status" value="1"/>
</dbReference>
<dbReference type="Gene3D" id="3.40.20.10">
    <property type="entry name" value="Severin"/>
    <property type="match status" value="1"/>
</dbReference>
<dbReference type="SMART" id="SM00102">
    <property type="entry name" value="ADF"/>
    <property type="match status" value="1"/>
</dbReference>
<evidence type="ECO:0000256" key="2">
    <source>
        <dbReference type="ARBA" id="ARBA00022490"/>
    </source>
</evidence>
<dbReference type="PANTHER" id="PTHR10829:SF29">
    <property type="entry name" value="COACTOSIN-LIKE PROTEIN"/>
    <property type="match status" value="1"/>
</dbReference>
<comment type="subcellular location">
    <subcellularLocation>
        <location evidence="1">Cytoplasm</location>
        <location evidence="1">Cytoskeleton</location>
    </subcellularLocation>
</comment>
<dbReference type="InterPro" id="IPR002108">
    <property type="entry name" value="ADF-H"/>
</dbReference>
<keyword evidence="3" id="KW-0009">Actin-binding</keyword>